<dbReference type="Proteomes" id="UP001153678">
    <property type="component" value="Unassembled WGS sequence"/>
</dbReference>
<sequence length="68" mass="7711">MKDIDVKKVEKRNCYGGQALPEVPIDQQGVSFPLIPRSTCHYVKQPNMSTYMITVKNNRQDRVVSGSN</sequence>
<reference evidence="1" key="1">
    <citation type="submission" date="2022-08" db="EMBL/GenBank/DDBJ databases">
        <authorList>
            <person name="Kallberg Y."/>
            <person name="Tangrot J."/>
            <person name="Rosling A."/>
        </authorList>
    </citation>
    <scope>NUCLEOTIDE SEQUENCE</scope>
    <source>
        <strain evidence="1">Wild A</strain>
    </source>
</reference>
<evidence type="ECO:0000313" key="2">
    <source>
        <dbReference type="Proteomes" id="UP001153678"/>
    </source>
</evidence>
<proteinExistence type="predicted"/>
<protein>
    <submittedName>
        <fullName evidence="1">1878_t:CDS:1</fullName>
    </submittedName>
</protein>
<accession>A0A9W4WLX9</accession>
<name>A0A9W4WLX9_9GLOM</name>
<comment type="caution">
    <text evidence="1">The sequence shown here is derived from an EMBL/GenBank/DDBJ whole genome shotgun (WGS) entry which is preliminary data.</text>
</comment>
<organism evidence="1 2">
    <name type="scientific">Funneliformis geosporum</name>
    <dbReference type="NCBI Taxonomy" id="1117311"/>
    <lineage>
        <taxon>Eukaryota</taxon>
        <taxon>Fungi</taxon>
        <taxon>Fungi incertae sedis</taxon>
        <taxon>Mucoromycota</taxon>
        <taxon>Glomeromycotina</taxon>
        <taxon>Glomeromycetes</taxon>
        <taxon>Glomerales</taxon>
        <taxon>Glomeraceae</taxon>
        <taxon>Funneliformis</taxon>
    </lineage>
</organism>
<dbReference type="EMBL" id="CAMKVN010000806">
    <property type="protein sequence ID" value="CAI2171305.1"/>
    <property type="molecule type" value="Genomic_DNA"/>
</dbReference>
<gene>
    <name evidence="1" type="ORF">FWILDA_LOCUS5014</name>
</gene>
<dbReference type="AlphaFoldDB" id="A0A9W4WLX9"/>
<evidence type="ECO:0000313" key="1">
    <source>
        <dbReference type="EMBL" id="CAI2171305.1"/>
    </source>
</evidence>
<keyword evidence="2" id="KW-1185">Reference proteome</keyword>